<reference evidence="4 5" key="1">
    <citation type="journal article" date="2020" name="Microbiol. Resour. Announc.">
        <title>Draft Genome Sequence of a Cladosporium Species Isolated from the Mesophotic Ascidian Didemnum maculosum.</title>
        <authorList>
            <person name="Gioti A."/>
            <person name="Siaperas R."/>
            <person name="Nikolaivits E."/>
            <person name="Le Goff G."/>
            <person name="Ouazzani J."/>
            <person name="Kotoulas G."/>
            <person name="Topakas E."/>
        </authorList>
    </citation>
    <scope>NUCLEOTIDE SEQUENCE [LARGE SCALE GENOMIC DNA]</scope>
    <source>
        <strain evidence="4 5">TM138-S3</strain>
    </source>
</reference>
<dbReference type="RefSeq" id="XP_069225256.1">
    <property type="nucleotide sequence ID" value="XM_069377634.1"/>
</dbReference>
<keyword evidence="2" id="KW-0597">Phosphoprotein</keyword>
<gene>
    <name evidence="4" type="ORF">WHR41_09030</name>
</gene>
<dbReference type="PROSITE" id="PS00012">
    <property type="entry name" value="PHOSPHOPANTETHEINE"/>
    <property type="match status" value="1"/>
</dbReference>
<dbReference type="GeneID" id="96010472"/>
<dbReference type="EMBL" id="JAAQHG020000062">
    <property type="protein sequence ID" value="KAL1582149.1"/>
    <property type="molecule type" value="Genomic_DNA"/>
</dbReference>
<evidence type="ECO:0000256" key="1">
    <source>
        <dbReference type="ARBA" id="ARBA00022450"/>
    </source>
</evidence>
<dbReference type="AlphaFoldDB" id="A0AB34KBE1"/>
<dbReference type="InterPro" id="IPR006162">
    <property type="entry name" value="Ppantetheine_attach_site"/>
</dbReference>
<dbReference type="Proteomes" id="UP000803884">
    <property type="component" value="Unassembled WGS sequence"/>
</dbReference>
<name>A0AB34KBE1_9PEZI</name>
<dbReference type="InterPro" id="IPR009081">
    <property type="entry name" value="PP-bd_ACP"/>
</dbReference>
<feature type="domain" description="Carrier" evidence="3">
    <location>
        <begin position="42"/>
        <end position="110"/>
    </location>
</feature>
<evidence type="ECO:0000313" key="4">
    <source>
        <dbReference type="EMBL" id="KAL1582149.1"/>
    </source>
</evidence>
<dbReference type="PROSITE" id="PS50075">
    <property type="entry name" value="CARRIER"/>
    <property type="match status" value="1"/>
</dbReference>
<sequence length="110" mass="11489">MSRLPSGKINAKALHEVSARKATGRMMAVSGTEVGTNKNTCEDCEDTVEITLSTLASLFPESGVIKPQTDIFADIGGHSVQVAELVSLLRSKRSVADGSTPFAALGLADL</sequence>
<comment type="caution">
    <text evidence="4">The sequence shown here is derived from an EMBL/GenBank/DDBJ whole genome shotgun (WGS) entry which is preliminary data.</text>
</comment>
<proteinExistence type="predicted"/>
<keyword evidence="5" id="KW-1185">Reference proteome</keyword>
<keyword evidence="1" id="KW-0596">Phosphopantetheine</keyword>
<accession>A0AB34KBE1</accession>
<protein>
    <recommendedName>
        <fullName evidence="3">Carrier domain-containing protein</fullName>
    </recommendedName>
</protein>
<organism evidence="4 5">
    <name type="scientific">Cladosporium halotolerans</name>
    <dbReference type="NCBI Taxonomy" id="1052096"/>
    <lineage>
        <taxon>Eukaryota</taxon>
        <taxon>Fungi</taxon>
        <taxon>Dikarya</taxon>
        <taxon>Ascomycota</taxon>
        <taxon>Pezizomycotina</taxon>
        <taxon>Dothideomycetes</taxon>
        <taxon>Dothideomycetidae</taxon>
        <taxon>Cladosporiales</taxon>
        <taxon>Cladosporiaceae</taxon>
        <taxon>Cladosporium</taxon>
    </lineage>
</organism>
<evidence type="ECO:0000256" key="2">
    <source>
        <dbReference type="ARBA" id="ARBA00022553"/>
    </source>
</evidence>
<evidence type="ECO:0000313" key="5">
    <source>
        <dbReference type="Proteomes" id="UP000803884"/>
    </source>
</evidence>
<evidence type="ECO:0000259" key="3">
    <source>
        <dbReference type="PROSITE" id="PS50075"/>
    </source>
</evidence>